<sequence>MYIVTAQEMRAMEEHMFHEIGISALVLMENAGRAIAEEAAQFSHRGNTRGSERGFRWLIIVGKGNNGGDGLVSARHLAEMGFGVEILYAVHPDQLRGEAAIQRDIIKKLGITTSLYSNEESNAQEPQWSRWDGIIDALLGTGTSGEPREPYASIIRQANASDLPIVSADIPSGLNADTGEIPGTCIKAALTVALSYCKRGVMIYPGSEAAGEIVVRSIGIPADLARSMGVKTYQLDEATLSRRFGISFPLNRKSDTHKGTYGHVLVAAGSSSMSGAGLLSAKAALRGGSGLVSWAVPEQLAVKLMGLIPEVMIRGIADAGDGQWSGTTAKALIDAAEGKKAVIIGPGLGRWNGDSEWLLELWENVTIPVVVDADALNMMAEDRLATPWPRRSAATVLTPHPGEMARLCGMSTEQVQRDRIGVASSYASQHHVVVVLKGAHSIVASPDGEIYVNTTGNPGMSTGGTGDVLAGIIGSLLGQGMETTQAAALGVYWHGLTGDRAASARNSVASLIASDIIDFL</sequence>
<keyword evidence="10 17" id="KW-0520">NAD</keyword>
<comment type="catalytic activity">
    <reaction evidence="15 17 19">
        <text>(6S)-NADHX + ADP = AMP + phosphate + NADH + H(+)</text>
        <dbReference type="Rhea" id="RHEA:32223"/>
        <dbReference type="ChEBI" id="CHEBI:15378"/>
        <dbReference type="ChEBI" id="CHEBI:43474"/>
        <dbReference type="ChEBI" id="CHEBI:57945"/>
        <dbReference type="ChEBI" id="CHEBI:64074"/>
        <dbReference type="ChEBI" id="CHEBI:456215"/>
        <dbReference type="ChEBI" id="CHEBI:456216"/>
        <dbReference type="EC" id="4.2.1.136"/>
    </reaction>
</comment>
<feature type="domain" description="YjeF C-terminal" evidence="20">
    <location>
        <begin position="241"/>
        <end position="520"/>
    </location>
</feature>
<dbReference type="GO" id="GO:0052855">
    <property type="term" value="F:ADP-dependent NAD(P)H-hydrate dehydratase activity"/>
    <property type="evidence" value="ECO:0007669"/>
    <property type="project" value="UniProtKB-UniRule"/>
</dbReference>
<protein>
    <recommendedName>
        <fullName evidence="19">Bifunctional NAD(P)H-hydrate repair enzyme</fullName>
    </recommendedName>
    <alternativeName>
        <fullName evidence="19">Nicotinamide nucleotide repair protein</fullName>
    </alternativeName>
    <domain>
        <recommendedName>
            <fullName evidence="19">ADP-dependent (S)-NAD(P)H-hydrate dehydratase</fullName>
            <ecNumber evidence="19">4.2.1.136</ecNumber>
        </recommendedName>
        <alternativeName>
            <fullName evidence="19">ADP-dependent NAD(P)HX dehydratase</fullName>
        </alternativeName>
    </domain>
    <domain>
        <recommendedName>
            <fullName evidence="19">NAD(P)H-hydrate epimerase</fullName>
            <ecNumber evidence="19">5.1.99.6</ecNumber>
        </recommendedName>
    </domain>
</protein>
<comment type="similarity">
    <text evidence="3 19">In the N-terminal section; belongs to the NnrE/AIBP family.</text>
</comment>
<comment type="catalytic activity">
    <reaction evidence="2 18 19">
        <text>(6R)-NADPHX = (6S)-NADPHX</text>
        <dbReference type="Rhea" id="RHEA:32227"/>
        <dbReference type="ChEBI" id="CHEBI:64076"/>
        <dbReference type="ChEBI" id="CHEBI:64077"/>
        <dbReference type="EC" id="5.1.99.6"/>
    </reaction>
</comment>
<dbReference type="RefSeq" id="WP_188532272.1">
    <property type="nucleotide sequence ID" value="NZ_BMGR01000011.1"/>
</dbReference>
<dbReference type="PANTHER" id="PTHR12592">
    <property type="entry name" value="ATP-DEPENDENT (S)-NAD(P)H-HYDRATE DEHYDRATASE FAMILY MEMBER"/>
    <property type="match status" value="1"/>
</dbReference>
<dbReference type="PROSITE" id="PS51383">
    <property type="entry name" value="YJEF_C_3"/>
    <property type="match status" value="1"/>
</dbReference>
<feature type="binding site" evidence="17">
    <location>
        <position position="467"/>
    </location>
    <ligand>
        <name>(6S)-NADPHX</name>
        <dbReference type="ChEBI" id="CHEBI:64076"/>
    </ligand>
</feature>
<feature type="binding site" evidence="18">
    <location>
        <position position="172"/>
    </location>
    <ligand>
        <name>K(+)</name>
        <dbReference type="ChEBI" id="CHEBI:29103"/>
    </ligand>
</feature>
<keyword evidence="23" id="KW-1185">Reference proteome</keyword>
<dbReference type="AlphaFoldDB" id="A0A917LDQ7"/>
<evidence type="ECO:0000256" key="10">
    <source>
        <dbReference type="ARBA" id="ARBA00023027"/>
    </source>
</evidence>
<dbReference type="SUPFAM" id="SSF64153">
    <property type="entry name" value="YjeF N-terminal domain-like"/>
    <property type="match status" value="1"/>
</dbReference>
<dbReference type="PROSITE" id="PS51385">
    <property type="entry name" value="YJEF_N"/>
    <property type="match status" value="1"/>
</dbReference>
<dbReference type="Pfam" id="PF03853">
    <property type="entry name" value="YjeF_N"/>
    <property type="match status" value="1"/>
</dbReference>
<dbReference type="GO" id="GO:0110051">
    <property type="term" value="P:metabolite repair"/>
    <property type="evidence" value="ECO:0007669"/>
    <property type="project" value="TreeGrafter"/>
</dbReference>
<comment type="subunit">
    <text evidence="17">Homotetramer.</text>
</comment>
<evidence type="ECO:0000256" key="4">
    <source>
        <dbReference type="ARBA" id="ARBA00009524"/>
    </source>
</evidence>
<feature type="binding site" evidence="17">
    <location>
        <position position="400"/>
    </location>
    <ligand>
        <name>(6S)-NADPHX</name>
        <dbReference type="ChEBI" id="CHEBI:64076"/>
    </ligand>
</feature>
<dbReference type="PROSITE" id="PS01050">
    <property type="entry name" value="YJEF_C_2"/>
    <property type="match status" value="1"/>
</dbReference>
<dbReference type="PANTHER" id="PTHR12592:SF0">
    <property type="entry name" value="ATP-DEPENDENT (S)-NAD(P)H-HYDRATE DEHYDRATASE"/>
    <property type="match status" value="1"/>
</dbReference>
<dbReference type="InterPro" id="IPR017953">
    <property type="entry name" value="Carbohydrate_kinase_pred_CS"/>
</dbReference>
<dbReference type="NCBIfam" id="TIGR00196">
    <property type="entry name" value="yjeF_cterm"/>
    <property type="match status" value="1"/>
</dbReference>
<dbReference type="HAMAP" id="MF_01965">
    <property type="entry name" value="NADHX_dehydratase"/>
    <property type="match status" value="1"/>
</dbReference>
<keyword evidence="7 17" id="KW-0067">ATP-binding</keyword>
<evidence type="ECO:0000256" key="8">
    <source>
        <dbReference type="ARBA" id="ARBA00022857"/>
    </source>
</evidence>
<feature type="binding site" evidence="17">
    <location>
        <position position="466"/>
    </location>
    <ligand>
        <name>AMP</name>
        <dbReference type="ChEBI" id="CHEBI:456215"/>
    </ligand>
</feature>
<proteinExistence type="inferred from homology"/>
<dbReference type="HAMAP" id="MF_01966">
    <property type="entry name" value="NADHX_epimerase"/>
    <property type="match status" value="1"/>
</dbReference>
<evidence type="ECO:0000256" key="6">
    <source>
        <dbReference type="ARBA" id="ARBA00022741"/>
    </source>
</evidence>
<comment type="function">
    <text evidence="17">Catalyzes the dehydration of the S-form of NAD(P)HX at the expense of ADP, which is converted to AMP. Together with NAD(P)HX epimerase, which catalyzes the epimerization of the S- and R-forms, the enzyme allows the repair of both epimers of NAD(P)HX, a damaged form of NAD(P)H that is a result of enzymatic or heat-dependent hydration.</text>
</comment>
<dbReference type="CDD" id="cd01171">
    <property type="entry name" value="YXKO-related"/>
    <property type="match status" value="1"/>
</dbReference>
<keyword evidence="9 18" id="KW-0630">Potassium</keyword>
<accession>A0A917LDQ7</accession>
<evidence type="ECO:0000256" key="16">
    <source>
        <dbReference type="ARBA" id="ARBA00049209"/>
    </source>
</evidence>
<comment type="catalytic activity">
    <reaction evidence="16 17 19">
        <text>(6S)-NADPHX + ADP = AMP + phosphate + NADPH + H(+)</text>
        <dbReference type="Rhea" id="RHEA:32235"/>
        <dbReference type="ChEBI" id="CHEBI:15378"/>
        <dbReference type="ChEBI" id="CHEBI:43474"/>
        <dbReference type="ChEBI" id="CHEBI:57783"/>
        <dbReference type="ChEBI" id="CHEBI:64076"/>
        <dbReference type="ChEBI" id="CHEBI:456215"/>
        <dbReference type="ChEBI" id="CHEBI:456216"/>
        <dbReference type="EC" id="4.2.1.136"/>
    </reaction>
</comment>
<dbReference type="SUPFAM" id="SSF53613">
    <property type="entry name" value="Ribokinase-like"/>
    <property type="match status" value="1"/>
</dbReference>
<organism evidence="22 23">
    <name type="scientific">Paenibacillus abyssi</name>
    <dbReference type="NCBI Taxonomy" id="1340531"/>
    <lineage>
        <taxon>Bacteria</taxon>
        <taxon>Bacillati</taxon>
        <taxon>Bacillota</taxon>
        <taxon>Bacilli</taxon>
        <taxon>Bacillales</taxon>
        <taxon>Paenibacillaceae</taxon>
        <taxon>Paenibacillus</taxon>
    </lineage>
</organism>
<evidence type="ECO:0000259" key="20">
    <source>
        <dbReference type="PROSITE" id="PS51383"/>
    </source>
</evidence>
<dbReference type="NCBIfam" id="TIGR00197">
    <property type="entry name" value="yjeF_nterm"/>
    <property type="match status" value="1"/>
</dbReference>
<evidence type="ECO:0000256" key="2">
    <source>
        <dbReference type="ARBA" id="ARBA00000909"/>
    </source>
</evidence>
<evidence type="ECO:0000256" key="3">
    <source>
        <dbReference type="ARBA" id="ARBA00006001"/>
    </source>
</evidence>
<dbReference type="EC" id="4.2.1.136" evidence="19"/>
<evidence type="ECO:0000256" key="1">
    <source>
        <dbReference type="ARBA" id="ARBA00000013"/>
    </source>
</evidence>
<keyword evidence="11 18" id="KW-0413">Isomerase</keyword>
<dbReference type="GO" id="GO:0046872">
    <property type="term" value="F:metal ion binding"/>
    <property type="evidence" value="ECO:0007669"/>
    <property type="project" value="UniProtKB-UniRule"/>
</dbReference>
<dbReference type="Pfam" id="PF01256">
    <property type="entry name" value="Carb_kinase"/>
    <property type="match status" value="1"/>
</dbReference>
<feature type="binding site" evidence="17">
    <location>
        <position position="347"/>
    </location>
    <ligand>
        <name>(6S)-NADPHX</name>
        <dbReference type="ChEBI" id="CHEBI:64076"/>
    </ligand>
</feature>
<feature type="binding site" evidence="18">
    <location>
        <position position="169"/>
    </location>
    <ligand>
        <name>(6S)-NADPHX</name>
        <dbReference type="ChEBI" id="CHEBI:64076"/>
    </ligand>
</feature>
<feature type="binding site" evidence="18">
    <location>
        <begin position="140"/>
        <end position="146"/>
    </location>
    <ligand>
        <name>(6S)-NADPHX</name>
        <dbReference type="ChEBI" id="CHEBI:64076"/>
    </ligand>
</feature>
<evidence type="ECO:0000256" key="18">
    <source>
        <dbReference type="HAMAP-Rule" id="MF_01966"/>
    </source>
</evidence>
<feature type="binding site" evidence="18">
    <location>
        <position position="151"/>
    </location>
    <ligand>
        <name>(6S)-NADPHX</name>
        <dbReference type="ChEBI" id="CHEBI:64076"/>
    </ligand>
</feature>
<feature type="domain" description="YjeF N-terminal" evidence="21">
    <location>
        <begin position="9"/>
        <end position="226"/>
    </location>
</feature>
<dbReference type="EMBL" id="BMGR01000011">
    <property type="protein sequence ID" value="GGG14390.1"/>
    <property type="molecule type" value="Genomic_DNA"/>
</dbReference>
<dbReference type="Proteomes" id="UP000644756">
    <property type="component" value="Unassembled WGS sequence"/>
</dbReference>
<evidence type="ECO:0000256" key="15">
    <source>
        <dbReference type="ARBA" id="ARBA00048238"/>
    </source>
</evidence>
<dbReference type="PIRSF" id="PIRSF017184">
    <property type="entry name" value="Nnr"/>
    <property type="match status" value="1"/>
</dbReference>
<evidence type="ECO:0000256" key="17">
    <source>
        <dbReference type="HAMAP-Rule" id="MF_01965"/>
    </source>
</evidence>
<feature type="binding site" evidence="17">
    <location>
        <position position="276"/>
    </location>
    <ligand>
        <name>(6S)-NADPHX</name>
        <dbReference type="ChEBI" id="CHEBI:64076"/>
    </ligand>
</feature>
<evidence type="ECO:0000256" key="9">
    <source>
        <dbReference type="ARBA" id="ARBA00022958"/>
    </source>
</evidence>
<evidence type="ECO:0000256" key="19">
    <source>
        <dbReference type="PIRNR" id="PIRNR017184"/>
    </source>
</evidence>
<keyword evidence="12 17" id="KW-0456">Lyase</keyword>
<comment type="cofactor">
    <cofactor evidence="18 19">
        <name>K(+)</name>
        <dbReference type="ChEBI" id="CHEBI:29103"/>
    </cofactor>
    <text evidence="18 19">Binds 1 potassium ion per subunit.</text>
</comment>
<dbReference type="GO" id="GO:0046496">
    <property type="term" value="P:nicotinamide nucleotide metabolic process"/>
    <property type="evidence" value="ECO:0007669"/>
    <property type="project" value="UniProtKB-UniRule"/>
</dbReference>
<dbReference type="InterPro" id="IPR004443">
    <property type="entry name" value="YjeF_N_dom"/>
</dbReference>
<comment type="caution">
    <text evidence="22">The sequence shown here is derived from an EMBL/GenBank/DDBJ whole genome shotgun (WGS) entry which is preliminary data.</text>
</comment>
<comment type="catalytic activity">
    <reaction evidence="1 18 19">
        <text>(6R)-NADHX = (6S)-NADHX</text>
        <dbReference type="Rhea" id="RHEA:32215"/>
        <dbReference type="ChEBI" id="CHEBI:64074"/>
        <dbReference type="ChEBI" id="CHEBI:64075"/>
        <dbReference type="EC" id="5.1.99.6"/>
    </reaction>
</comment>
<dbReference type="EC" id="5.1.99.6" evidence="19"/>
<keyword evidence="8 17" id="KW-0521">NADP</keyword>
<comment type="similarity">
    <text evidence="17">Belongs to the NnrD/CARKD family.</text>
</comment>
<keyword evidence="6 17" id="KW-0547">Nucleotide-binding</keyword>
<dbReference type="InterPro" id="IPR036652">
    <property type="entry name" value="YjeF_N_dom_sf"/>
</dbReference>
<dbReference type="GO" id="GO:0052856">
    <property type="term" value="F:NAD(P)HX epimerase activity"/>
    <property type="evidence" value="ECO:0007669"/>
    <property type="project" value="UniProtKB-UniRule"/>
</dbReference>
<dbReference type="GO" id="GO:0005524">
    <property type="term" value="F:ATP binding"/>
    <property type="evidence" value="ECO:0007669"/>
    <property type="project" value="UniProtKB-UniRule"/>
</dbReference>
<comment type="cofactor">
    <cofactor evidence="17">
        <name>Mg(2+)</name>
        <dbReference type="ChEBI" id="CHEBI:18420"/>
    </cofactor>
</comment>
<dbReference type="InterPro" id="IPR029056">
    <property type="entry name" value="Ribokinase-like"/>
</dbReference>
<dbReference type="Gene3D" id="3.40.1190.20">
    <property type="match status" value="1"/>
</dbReference>
<comment type="function">
    <text evidence="18">Catalyzes the epimerization of the S- and R-forms of NAD(P)HX, a damaged form of NAD(P)H that is a result of enzymatic or heat-dependent hydration. This is a prerequisite for the S-specific NAD(P)H-hydrate dehydratase to allow the repair of both epimers of NAD(P)HX.</text>
</comment>
<evidence type="ECO:0000256" key="12">
    <source>
        <dbReference type="ARBA" id="ARBA00023239"/>
    </source>
</evidence>
<evidence type="ECO:0000259" key="21">
    <source>
        <dbReference type="PROSITE" id="PS51385"/>
    </source>
</evidence>
<evidence type="ECO:0000256" key="5">
    <source>
        <dbReference type="ARBA" id="ARBA00022723"/>
    </source>
</evidence>
<feature type="binding site" evidence="18">
    <location>
        <position position="66"/>
    </location>
    <ligand>
        <name>K(+)</name>
        <dbReference type="ChEBI" id="CHEBI:29103"/>
    </ligand>
</feature>
<reference evidence="22" key="2">
    <citation type="submission" date="2020-09" db="EMBL/GenBank/DDBJ databases">
        <authorList>
            <person name="Sun Q."/>
            <person name="Zhou Y."/>
        </authorList>
    </citation>
    <scope>NUCLEOTIDE SEQUENCE</scope>
    <source>
        <strain evidence="22">CGMCC 1.12987</strain>
    </source>
</reference>
<keyword evidence="5 18" id="KW-0479">Metal-binding</keyword>
<dbReference type="Gene3D" id="3.40.50.10260">
    <property type="entry name" value="YjeF N-terminal domain"/>
    <property type="match status" value="1"/>
</dbReference>
<feature type="binding site" evidence="18">
    <location>
        <begin position="65"/>
        <end position="69"/>
    </location>
    <ligand>
        <name>(6S)-NADPHX</name>
        <dbReference type="ChEBI" id="CHEBI:64076"/>
    </ligand>
</feature>
<comment type="similarity">
    <text evidence="4 19">In the C-terminal section; belongs to the NnrD/CARKD family.</text>
</comment>
<feature type="binding site" evidence="18">
    <location>
        <position position="136"/>
    </location>
    <ligand>
        <name>K(+)</name>
        <dbReference type="ChEBI" id="CHEBI:29103"/>
    </ligand>
</feature>
<evidence type="ECO:0000256" key="13">
    <source>
        <dbReference type="ARBA" id="ARBA00023268"/>
    </source>
</evidence>
<evidence type="ECO:0000256" key="11">
    <source>
        <dbReference type="ARBA" id="ARBA00023235"/>
    </source>
</evidence>
<dbReference type="InterPro" id="IPR030677">
    <property type="entry name" value="Nnr"/>
</dbReference>
<evidence type="ECO:0000256" key="7">
    <source>
        <dbReference type="ARBA" id="ARBA00022840"/>
    </source>
</evidence>
<gene>
    <name evidence="22" type="primary">nnr</name>
    <name evidence="17" type="synonym">nnrD</name>
    <name evidence="18" type="synonym">nnrE</name>
    <name evidence="22" type="ORF">GCM10010916_34120</name>
</gene>
<evidence type="ECO:0000313" key="23">
    <source>
        <dbReference type="Proteomes" id="UP000644756"/>
    </source>
</evidence>
<evidence type="ECO:0000313" key="22">
    <source>
        <dbReference type="EMBL" id="GGG14390.1"/>
    </source>
</evidence>
<keyword evidence="13" id="KW-0511">Multifunctional enzyme</keyword>
<comment type="function">
    <text evidence="14 19">Bifunctional enzyme that catalyzes the epimerization of the S- and R-forms of NAD(P)HX and the dehydration of the S-form of NAD(P)HX at the expense of ADP, which is converted to AMP. This allows the repair of both epimers of NAD(P)HX, a damaged form of NAD(P)H that is a result of enzymatic or heat-dependent hydration.</text>
</comment>
<evidence type="ECO:0000256" key="14">
    <source>
        <dbReference type="ARBA" id="ARBA00025153"/>
    </source>
</evidence>
<name>A0A917LDQ7_9BACL</name>
<comment type="similarity">
    <text evidence="18">Belongs to the NnrE/AIBP family.</text>
</comment>
<reference evidence="22" key="1">
    <citation type="journal article" date="2014" name="Int. J. Syst. Evol. Microbiol.">
        <title>Complete genome sequence of Corynebacterium casei LMG S-19264T (=DSM 44701T), isolated from a smear-ripened cheese.</title>
        <authorList>
            <consortium name="US DOE Joint Genome Institute (JGI-PGF)"/>
            <person name="Walter F."/>
            <person name="Albersmeier A."/>
            <person name="Kalinowski J."/>
            <person name="Ruckert C."/>
        </authorList>
    </citation>
    <scope>NUCLEOTIDE SEQUENCE</scope>
    <source>
        <strain evidence="22">CGMCC 1.12987</strain>
    </source>
</reference>
<dbReference type="InterPro" id="IPR000631">
    <property type="entry name" value="CARKD"/>
</dbReference>
<feature type="binding site" evidence="17">
    <location>
        <begin position="437"/>
        <end position="441"/>
    </location>
    <ligand>
        <name>AMP</name>
        <dbReference type="ChEBI" id="CHEBI:456215"/>
    </ligand>
</feature>